<reference evidence="10" key="2">
    <citation type="submission" date="2020-06" db="EMBL/GenBank/DDBJ databases">
        <authorList>
            <person name="Sheffer M."/>
        </authorList>
    </citation>
    <scope>NUCLEOTIDE SEQUENCE</scope>
</reference>
<evidence type="ECO:0000256" key="3">
    <source>
        <dbReference type="ARBA" id="ARBA00022737"/>
    </source>
</evidence>
<evidence type="ECO:0000256" key="8">
    <source>
        <dbReference type="SAM" id="MobiDB-lite"/>
    </source>
</evidence>
<dbReference type="AlphaFoldDB" id="A0A8T0FCR2"/>
<feature type="domain" description="C2H2-type" evidence="9">
    <location>
        <begin position="154"/>
        <end position="181"/>
    </location>
</feature>
<evidence type="ECO:0000256" key="5">
    <source>
        <dbReference type="ARBA" id="ARBA00022833"/>
    </source>
</evidence>
<dbReference type="GO" id="GO:0003682">
    <property type="term" value="F:chromatin binding"/>
    <property type="evidence" value="ECO:0007669"/>
    <property type="project" value="UniProtKB-ARBA"/>
</dbReference>
<dbReference type="SMART" id="SM00355">
    <property type="entry name" value="ZnF_C2H2"/>
    <property type="match status" value="6"/>
</dbReference>
<organism evidence="10 11">
    <name type="scientific">Argiope bruennichi</name>
    <name type="common">Wasp spider</name>
    <name type="synonym">Aranea bruennichi</name>
    <dbReference type="NCBI Taxonomy" id="94029"/>
    <lineage>
        <taxon>Eukaryota</taxon>
        <taxon>Metazoa</taxon>
        <taxon>Ecdysozoa</taxon>
        <taxon>Arthropoda</taxon>
        <taxon>Chelicerata</taxon>
        <taxon>Arachnida</taxon>
        <taxon>Araneae</taxon>
        <taxon>Araneomorphae</taxon>
        <taxon>Entelegynae</taxon>
        <taxon>Araneoidea</taxon>
        <taxon>Araneidae</taxon>
        <taxon>Argiope</taxon>
    </lineage>
</organism>
<dbReference type="GO" id="GO:0000977">
    <property type="term" value="F:RNA polymerase II transcription regulatory region sequence-specific DNA binding"/>
    <property type="evidence" value="ECO:0007669"/>
    <property type="project" value="TreeGrafter"/>
</dbReference>
<dbReference type="PANTHER" id="PTHR24409">
    <property type="entry name" value="ZINC FINGER PROTEIN 142"/>
    <property type="match status" value="1"/>
</dbReference>
<accession>A0A8T0FCR2</accession>
<dbReference type="InterPro" id="IPR036236">
    <property type="entry name" value="Znf_C2H2_sf"/>
</dbReference>
<dbReference type="PROSITE" id="PS50157">
    <property type="entry name" value="ZINC_FINGER_C2H2_2"/>
    <property type="match status" value="6"/>
</dbReference>
<feature type="domain" description="C2H2-type" evidence="9">
    <location>
        <begin position="334"/>
        <end position="355"/>
    </location>
</feature>
<keyword evidence="3" id="KW-0677">Repeat</keyword>
<reference evidence="10" key="1">
    <citation type="journal article" date="2020" name="bioRxiv">
        <title>Chromosome-level reference genome of the European wasp spider Argiope bruennichi: a resource for studies on range expansion and evolutionary adaptation.</title>
        <authorList>
            <person name="Sheffer M.M."/>
            <person name="Hoppe A."/>
            <person name="Krehenwinkel H."/>
            <person name="Uhl G."/>
            <person name="Kuss A.W."/>
            <person name="Jensen L."/>
            <person name="Jensen C."/>
            <person name="Gillespie R.G."/>
            <person name="Hoff K.J."/>
            <person name="Prost S."/>
        </authorList>
    </citation>
    <scope>NUCLEOTIDE SEQUENCE</scope>
</reference>
<evidence type="ECO:0000259" key="9">
    <source>
        <dbReference type="PROSITE" id="PS50157"/>
    </source>
</evidence>
<keyword evidence="5" id="KW-0862">Zinc</keyword>
<evidence type="ECO:0000313" key="11">
    <source>
        <dbReference type="Proteomes" id="UP000807504"/>
    </source>
</evidence>
<gene>
    <name evidence="10" type="ORF">HNY73_009647</name>
</gene>
<evidence type="ECO:0000313" key="10">
    <source>
        <dbReference type="EMBL" id="KAF8788112.1"/>
    </source>
</evidence>
<dbReference type="Pfam" id="PF00096">
    <property type="entry name" value="zf-C2H2"/>
    <property type="match status" value="5"/>
</dbReference>
<feature type="compositionally biased region" description="Basic and acidic residues" evidence="8">
    <location>
        <begin position="106"/>
        <end position="116"/>
    </location>
</feature>
<dbReference type="GO" id="GO:0048598">
    <property type="term" value="P:embryonic morphogenesis"/>
    <property type="evidence" value="ECO:0007669"/>
    <property type="project" value="UniProtKB-ARBA"/>
</dbReference>
<feature type="domain" description="C2H2-type" evidence="9">
    <location>
        <begin position="238"/>
        <end position="260"/>
    </location>
</feature>
<keyword evidence="11" id="KW-1185">Reference proteome</keyword>
<evidence type="ECO:0000256" key="6">
    <source>
        <dbReference type="ARBA" id="ARBA00022843"/>
    </source>
</evidence>
<keyword evidence="1" id="KW-1017">Isopeptide bond</keyword>
<feature type="domain" description="C2H2-type" evidence="9">
    <location>
        <begin position="306"/>
        <end position="333"/>
    </location>
</feature>
<dbReference type="EMBL" id="JABXBU010000015">
    <property type="protein sequence ID" value="KAF8788112.1"/>
    <property type="molecule type" value="Genomic_DNA"/>
</dbReference>
<evidence type="ECO:0000256" key="2">
    <source>
        <dbReference type="ARBA" id="ARBA00022723"/>
    </source>
</evidence>
<proteinExistence type="predicted"/>
<feature type="domain" description="C2H2-type" evidence="9">
    <location>
        <begin position="182"/>
        <end position="209"/>
    </location>
</feature>
<dbReference type="Gene3D" id="3.30.160.60">
    <property type="entry name" value="Classic Zinc Finger"/>
    <property type="match status" value="6"/>
</dbReference>
<name>A0A8T0FCR2_ARGBR</name>
<keyword evidence="6" id="KW-0832">Ubl conjugation</keyword>
<dbReference type="FunFam" id="3.30.160.60:FF:000624">
    <property type="entry name" value="zinc finger protein 697"/>
    <property type="match status" value="1"/>
</dbReference>
<dbReference type="GO" id="GO:0000981">
    <property type="term" value="F:DNA-binding transcription factor activity, RNA polymerase II-specific"/>
    <property type="evidence" value="ECO:0007669"/>
    <property type="project" value="TreeGrafter"/>
</dbReference>
<dbReference type="InterPro" id="IPR013087">
    <property type="entry name" value="Znf_C2H2_type"/>
</dbReference>
<protein>
    <submittedName>
        <fullName evidence="10">Zinc finger protein 845 like protein</fullName>
    </submittedName>
</protein>
<dbReference type="GO" id="GO:0008270">
    <property type="term" value="F:zinc ion binding"/>
    <property type="evidence" value="ECO:0007669"/>
    <property type="project" value="UniProtKB-KW"/>
</dbReference>
<sequence>MKELRCLNCDEPFEREQGHRCLKSRWMLEPGDANTILQDIDDELGLDENEFISLDTEQLPELLSVCAEIFNRNQEPYTDSSLYQQVTLGADQHSLSSTVSFSEKSEASEKSFRSDDNAVPGPSRLPFNDSNLSVCQEDVQPKLLKSEPAHEKVFTCNDCKKVFKRKDSLRKHLLIHSGEKKHRCNVCEKTFLRQAHLKMHTRIHTGERPFSCLDCGKRFKGNHHLQRHSLVHTGEKPFKCDVCDKSYRRKSKLKIHMNIHRELTISDVHAVPGPSRLPFNDSNGSVCQEEFQPTLLKAEPAHEKVFICNDCQKVYKDEYDLKSHMLIHGGEKKHKCDVCEKSFLRQLDLKKHTRICGK</sequence>
<dbReference type="GO" id="GO:0005634">
    <property type="term" value="C:nucleus"/>
    <property type="evidence" value="ECO:0007669"/>
    <property type="project" value="TreeGrafter"/>
</dbReference>
<feature type="region of interest" description="Disordered" evidence="8">
    <location>
        <begin position="106"/>
        <end position="125"/>
    </location>
</feature>
<dbReference type="SUPFAM" id="SSF57667">
    <property type="entry name" value="beta-beta-alpha zinc fingers"/>
    <property type="match status" value="3"/>
</dbReference>
<dbReference type="PANTHER" id="PTHR24409:SF295">
    <property type="entry name" value="AZ2-RELATED"/>
    <property type="match status" value="1"/>
</dbReference>
<dbReference type="FunFam" id="3.30.160.60:FF:000690">
    <property type="entry name" value="Zinc finger protein 354C"/>
    <property type="match status" value="2"/>
</dbReference>
<dbReference type="Pfam" id="PF13912">
    <property type="entry name" value="zf-C2H2_6"/>
    <property type="match status" value="1"/>
</dbReference>
<dbReference type="Proteomes" id="UP000807504">
    <property type="component" value="Unassembled WGS sequence"/>
</dbReference>
<evidence type="ECO:0000256" key="7">
    <source>
        <dbReference type="PROSITE-ProRule" id="PRU00042"/>
    </source>
</evidence>
<dbReference type="FunFam" id="3.30.160.60:FF:000414">
    <property type="entry name" value="Zinc finger protein 398"/>
    <property type="match status" value="1"/>
</dbReference>
<evidence type="ECO:0000256" key="1">
    <source>
        <dbReference type="ARBA" id="ARBA00022499"/>
    </source>
</evidence>
<dbReference type="PROSITE" id="PS00028">
    <property type="entry name" value="ZINC_FINGER_C2H2_1"/>
    <property type="match status" value="5"/>
</dbReference>
<keyword evidence="4 7" id="KW-0863">Zinc-finger</keyword>
<dbReference type="FunFam" id="3.30.160.60:FF:000100">
    <property type="entry name" value="Zinc finger 45-like"/>
    <property type="match status" value="1"/>
</dbReference>
<feature type="domain" description="C2H2-type" evidence="9">
    <location>
        <begin position="210"/>
        <end position="237"/>
    </location>
</feature>
<evidence type="ECO:0000256" key="4">
    <source>
        <dbReference type="ARBA" id="ARBA00022771"/>
    </source>
</evidence>
<comment type="caution">
    <text evidence="10">The sequence shown here is derived from an EMBL/GenBank/DDBJ whole genome shotgun (WGS) entry which is preliminary data.</text>
</comment>
<keyword evidence="2" id="KW-0479">Metal-binding</keyword>